<dbReference type="Proteomes" id="UP000014500">
    <property type="component" value="Unassembled WGS sequence"/>
</dbReference>
<keyword evidence="1" id="KW-0732">Signal</keyword>
<dbReference type="PANTHER" id="PTHR11889">
    <property type="entry name" value="HEDGEHOG"/>
    <property type="match status" value="1"/>
</dbReference>
<dbReference type="EnsemblMetazoa" id="SMAR001350-RA">
    <property type="protein sequence ID" value="SMAR001350-PA"/>
    <property type="gene ID" value="SMAR001350"/>
</dbReference>
<sequence>MDGKSIFICSLVMLWHAGGDSIIPNRNDAFFPITEPPKWPQTSEMSKNSSKSLLKRGISSKHPIGCYGSLSCYCYSRATRRYFCCKCQDDTCFPENGLVQLENRSEIKMMDLRIGQRILSRDIYTDKMTFSPVIAFLERRAEMCGTYLTLLTSGSKEITLSGIHLMFTPSEAKNSSDITAKYAKDFVLGDYVFVADNVSHQSVERIVGIGSWIWYM</sequence>
<dbReference type="Gene3D" id="2.170.16.10">
    <property type="entry name" value="Hedgehog/Intein (Hint) domain"/>
    <property type="match status" value="1"/>
</dbReference>
<dbReference type="SUPFAM" id="SSF51294">
    <property type="entry name" value="Hedgehog/intein (Hint) domain"/>
    <property type="match status" value="1"/>
</dbReference>
<dbReference type="Pfam" id="PF01079">
    <property type="entry name" value="Hint"/>
    <property type="match status" value="1"/>
</dbReference>
<dbReference type="HOGENOM" id="CLU_1279092_0_0_1"/>
<reference evidence="3" key="2">
    <citation type="submission" date="2015-02" db="UniProtKB">
        <authorList>
            <consortium name="EnsemblMetazoa"/>
        </authorList>
    </citation>
    <scope>IDENTIFICATION</scope>
</reference>
<dbReference type="GO" id="GO:0007224">
    <property type="term" value="P:smoothened signaling pathway"/>
    <property type="evidence" value="ECO:0007669"/>
    <property type="project" value="TreeGrafter"/>
</dbReference>
<feature type="signal peptide" evidence="1">
    <location>
        <begin position="1"/>
        <end position="19"/>
    </location>
</feature>
<proteinExistence type="predicted"/>
<dbReference type="GO" id="GO:0005509">
    <property type="term" value="F:calcium ion binding"/>
    <property type="evidence" value="ECO:0007669"/>
    <property type="project" value="TreeGrafter"/>
</dbReference>
<protein>
    <recommendedName>
        <fullName evidence="2">Hint domain-containing protein</fullName>
    </recommendedName>
</protein>
<dbReference type="InterPro" id="IPR001767">
    <property type="entry name" value="Hedgehog_Hint"/>
</dbReference>
<dbReference type="GO" id="GO:0001708">
    <property type="term" value="P:cell fate specification"/>
    <property type="evidence" value="ECO:0007669"/>
    <property type="project" value="TreeGrafter"/>
</dbReference>
<dbReference type="PANTHER" id="PTHR11889:SF31">
    <property type="entry name" value="PROTEIN HEDGEHOG"/>
    <property type="match status" value="1"/>
</dbReference>
<dbReference type="GO" id="GO:0010468">
    <property type="term" value="P:regulation of gene expression"/>
    <property type="evidence" value="ECO:0007669"/>
    <property type="project" value="TreeGrafter"/>
</dbReference>
<dbReference type="GO" id="GO:0005113">
    <property type="term" value="F:patched binding"/>
    <property type="evidence" value="ECO:0007669"/>
    <property type="project" value="TreeGrafter"/>
</dbReference>
<evidence type="ECO:0000313" key="3">
    <source>
        <dbReference type="EnsemblMetazoa" id="SMAR001350-PA"/>
    </source>
</evidence>
<dbReference type="EMBL" id="JH430465">
    <property type="status" value="NOT_ANNOTATED_CDS"/>
    <property type="molecule type" value="Genomic_DNA"/>
</dbReference>
<feature type="domain" description="Hint" evidence="2">
    <location>
        <begin position="90"/>
        <end position="196"/>
    </location>
</feature>
<dbReference type="InterPro" id="IPR003587">
    <property type="entry name" value="Hint_dom_N"/>
</dbReference>
<dbReference type="PhylomeDB" id="T1IKA8"/>
<feature type="chain" id="PRO_5004589753" description="Hint domain-containing protein" evidence="1">
    <location>
        <begin position="20"/>
        <end position="216"/>
    </location>
</feature>
<accession>T1IKA8</accession>
<name>T1IKA8_STRMM</name>
<dbReference type="InterPro" id="IPR050387">
    <property type="entry name" value="Hedgehog_Signaling"/>
</dbReference>
<reference evidence="4" key="1">
    <citation type="submission" date="2011-05" db="EMBL/GenBank/DDBJ databases">
        <authorList>
            <person name="Richards S.R."/>
            <person name="Qu J."/>
            <person name="Jiang H."/>
            <person name="Jhangiani S.N."/>
            <person name="Agravi P."/>
            <person name="Goodspeed R."/>
            <person name="Gross S."/>
            <person name="Mandapat C."/>
            <person name="Jackson L."/>
            <person name="Mathew T."/>
            <person name="Pu L."/>
            <person name="Thornton R."/>
            <person name="Saada N."/>
            <person name="Wilczek-Boney K.B."/>
            <person name="Lee S."/>
            <person name="Kovar C."/>
            <person name="Wu Y."/>
            <person name="Scherer S.E."/>
            <person name="Worley K.C."/>
            <person name="Muzny D.M."/>
            <person name="Gibbs R."/>
        </authorList>
    </citation>
    <scope>NUCLEOTIDE SEQUENCE</scope>
    <source>
        <strain evidence="4">Brora</strain>
    </source>
</reference>
<dbReference type="GO" id="GO:0005615">
    <property type="term" value="C:extracellular space"/>
    <property type="evidence" value="ECO:0007669"/>
    <property type="project" value="TreeGrafter"/>
</dbReference>
<organism evidence="3 4">
    <name type="scientific">Strigamia maritima</name>
    <name type="common">European centipede</name>
    <name type="synonym">Geophilus maritimus</name>
    <dbReference type="NCBI Taxonomy" id="126957"/>
    <lineage>
        <taxon>Eukaryota</taxon>
        <taxon>Metazoa</taxon>
        <taxon>Ecdysozoa</taxon>
        <taxon>Arthropoda</taxon>
        <taxon>Myriapoda</taxon>
        <taxon>Chilopoda</taxon>
        <taxon>Pleurostigmophora</taxon>
        <taxon>Geophilomorpha</taxon>
        <taxon>Linotaeniidae</taxon>
        <taxon>Strigamia</taxon>
    </lineage>
</organism>
<dbReference type="CDD" id="cd00081">
    <property type="entry name" value="Hint"/>
    <property type="match status" value="1"/>
</dbReference>
<evidence type="ECO:0000313" key="4">
    <source>
        <dbReference type="Proteomes" id="UP000014500"/>
    </source>
</evidence>
<evidence type="ECO:0000256" key="1">
    <source>
        <dbReference type="SAM" id="SignalP"/>
    </source>
</evidence>
<dbReference type="InterPro" id="IPR036844">
    <property type="entry name" value="Hint_dom_sf"/>
</dbReference>
<evidence type="ECO:0000259" key="2">
    <source>
        <dbReference type="SMART" id="SM00306"/>
    </source>
</evidence>
<dbReference type="AlphaFoldDB" id="T1IKA8"/>
<dbReference type="STRING" id="126957.T1IKA8"/>
<dbReference type="SMART" id="SM00306">
    <property type="entry name" value="HintN"/>
    <property type="match status" value="1"/>
</dbReference>
<keyword evidence="4" id="KW-1185">Reference proteome</keyword>
<dbReference type="GO" id="GO:0016540">
    <property type="term" value="P:protein autoprocessing"/>
    <property type="evidence" value="ECO:0007669"/>
    <property type="project" value="InterPro"/>
</dbReference>